<dbReference type="Proteomes" id="UP000000663">
    <property type="component" value="Chromosome"/>
</dbReference>
<dbReference type="PATRIC" id="fig|351160.9.peg.1432"/>
<evidence type="ECO:0000256" key="2">
    <source>
        <dbReference type="ARBA" id="ARBA00023125"/>
    </source>
</evidence>
<dbReference type="eggNOG" id="arCOG02648">
    <property type="taxonomic scope" value="Archaea"/>
</dbReference>
<dbReference type="PROSITE" id="PS01081">
    <property type="entry name" value="HTH_TETR_1"/>
    <property type="match status" value="1"/>
</dbReference>
<dbReference type="GO" id="GO:0000976">
    <property type="term" value="F:transcription cis-regulatory region binding"/>
    <property type="evidence" value="ECO:0007669"/>
    <property type="project" value="TreeGrafter"/>
</dbReference>
<dbReference type="OrthoDB" id="135877at2157"/>
<dbReference type="PROSITE" id="PS50977">
    <property type="entry name" value="HTH_TETR_2"/>
    <property type="match status" value="1"/>
</dbReference>
<sequence length="198" mass="23024">MARKFSDEDRAEVRRKIMHEGRTLFARYGVKKTTIDDIARAAEIGKGTVYLFFPSKEELVFELIREEYQAYGVLVDRLAQLPEVTPADVREALRELFMMLGRSPLLQTLYDSGESDEISRILSKEKQSEHKQDEECFFNELFEVLRIKGYSPKHGPEVIRGLFNVVWLAVMNKERIYADTPVVEELLLDMLCREITGR</sequence>
<feature type="DNA-binding region" description="H-T-H motif" evidence="4">
    <location>
        <begin position="34"/>
        <end position="53"/>
    </location>
</feature>
<proteinExistence type="predicted"/>
<dbReference type="Pfam" id="PF00440">
    <property type="entry name" value="TetR_N"/>
    <property type="match status" value="1"/>
</dbReference>
<dbReference type="InterPro" id="IPR009057">
    <property type="entry name" value="Homeodomain-like_sf"/>
</dbReference>
<organism evidence="6 7">
    <name type="scientific">Methanocella arvoryzae (strain DSM 22066 / NBRC 105507 / MRE50)</name>
    <dbReference type="NCBI Taxonomy" id="351160"/>
    <lineage>
        <taxon>Archaea</taxon>
        <taxon>Methanobacteriati</taxon>
        <taxon>Methanobacteriota</taxon>
        <taxon>Stenosarchaea group</taxon>
        <taxon>Methanomicrobia</taxon>
        <taxon>Methanocellales</taxon>
        <taxon>Methanocellaceae</taxon>
        <taxon>Methanocella</taxon>
    </lineage>
</organism>
<dbReference type="EMBL" id="AM114193">
    <property type="protein sequence ID" value="CAJ36846.1"/>
    <property type="molecule type" value="Genomic_DNA"/>
</dbReference>
<dbReference type="KEGG" id="rci:RCIX1602"/>
<evidence type="ECO:0000256" key="3">
    <source>
        <dbReference type="ARBA" id="ARBA00023163"/>
    </source>
</evidence>
<name>Q0W447_METAR</name>
<protein>
    <submittedName>
        <fullName evidence="6">Transcription regulator (TetR family)</fullName>
    </submittedName>
</protein>
<evidence type="ECO:0000256" key="1">
    <source>
        <dbReference type="ARBA" id="ARBA00023015"/>
    </source>
</evidence>
<dbReference type="PANTHER" id="PTHR30055">
    <property type="entry name" value="HTH-TYPE TRANSCRIPTIONAL REGULATOR RUTR"/>
    <property type="match status" value="1"/>
</dbReference>
<dbReference type="GeneID" id="25397283"/>
<accession>Q0W447</accession>
<dbReference type="PRINTS" id="PR00455">
    <property type="entry name" value="HTHTETR"/>
</dbReference>
<keyword evidence="3" id="KW-0804">Transcription</keyword>
<dbReference type="PANTHER" id="PTHR30055:SF234">
    <property type="entry name" value="HTH-TYPE TRANSCRIPTIONAL REGULATOR BETI"/>
    <property type="match status" value="1"/>
</dbReference>
<evidence type="ECO:0000313" key="7">
    <source>
        <dbReference type="Proteomes" id="UP000000663"/>
    </source>
</evidence>
<evidence type="ECO:0000313" key="6">
    <source>
        <dbReference type="EMBL" id="CAJ36846.1"/>
    </source>
</evidence>
<evidence type="ECO:0000259" key="5">
    <source>
        <dbReference type="PROSITE" id="PS50977"/>
    </source>
</evidence>
<dbReference type="SUPFAM" id="SSF46689">
    <property type="entry name" value="Homeodomain-like"/>
    <property type="match status" value="1"/>
</dbReference>
<keyword evidence="2 4" id="KW-0238">DNA-binding</keyword>
<keyword evidence="1" id="KW-0805">Transcription regulation</keyword>
<dbReference type="InterPro" id="IPR023772">
    <property type="entry name" value="DNA-bd_HTH_TetR-type_CS"/>
</dbReference>
<dbReference type="RefSeq" id="WP_012035716.1">
    <property type="nucleotide sequence ID" value="NC_009464.1"/>
</dbReference>
<dbReference type="Gene3D" id="1.10.357.10">
    <property type="entry name" value="Tetracycline Repressor, domain 2"/>
    <property type="match status" value="1"/>
</dbReference>
<gene>
    <name evidence="6" type="ORF">RCIX1602</name>
</gene>
<evidence type="ECO:0000256" key="4">
    <source>
        <dbReference type="PROSITE-ProRule" id="PRU00335"/>
    </source>
</evidence>
<reference evidence="6 7" key="1">
    <citation type="journal article" date="2006" name="Science">
        <title>Genome of rice cluster I archaea -- the key methane producers in the rice rhizosphere.</title>
        <authorList>
            <person name="Erkel C."/>
            <person name="Kube M."/>
            <person name="Reinhardt R."/>
            <person name="Liesack W."/>
        </authorList>
    </citation>
    <scope>NUCLEOTIDE SEQUENCE [LARGE SCALE GENOMIC DNA]</scope>
    <source>
        <strain evidence="7">DSM 22066 / NBRC 105507 / MRE50</strain>
    </source>
</reference>
<dbReference type="AlphaFoldDB" id="Q0W447"/>
<dbReference type="InterPro" id="IPR001647">
    <property type="entry name" value="HTH_TetR"/>
</dbReference>
<keyword evidence="7" id="KW-1185">Reference proteome</keyword>
<dbReference type="GO" id="GO:0003700">
    <property type="term" value="F:DNA-binding transcription factor activity"/>
    <property type="evidence" value="ECO:0007669"/>
    <property type="project" value="TreeGrafter"/>
</dbReference>
<dbReference type="STRING" id="351160.RCIX1602"/>
<dbReference type="InterPro" id="IPR050109">
    <property type="entry name" value="HTH-type_TetR-like_transc_reg"/>
</dbReference>
<feature type="domain" description="HTH tetR-type" evidence="5">
    <location>
        <begin position="11"/>
        <end position="71"/>
    </location>
</feature>